<dbReference type="GO" id="GO:0016810">
    <property type="term" value="F:hydrolase activity, acting on carbon-nitrogen (but not peptide) bonds"/>
    <property type="evidence" value="ECO:0007669"/>
    <property type="project" value="InterPro"/>
</dbReference>
<dbReference type="KEGG" id="fwa:DCMF_09595"/>
<protein>
    <recommendedName>
        <fullName evidence="3">Amidohydrolase family protein</fullName>
    </recommendedName>
</protein>
<evidence type="ECO:0000313" key="1">
    <source>
        <dbReference type="EMBL" id="ATW24995.1"/>
    </source>
</evidence>
<sequence length="448" mass="48985">MLVLKNGTIVTGDGQTLMEKGSLIIEGEKISDVVQGYDPGIENYAEEVINCEGKAILPGMINHHQHGVTFGPIFASGAQNYGRERILELLDRNLLQGHTTVMNVDGFVTMDEVKETQKNHPIRIKTATTHMPINYEAGLKCDGSGLEQKHALMTVEKMFEDGAICIGEVGGGHTLGGGGQDYLYIPKAVKNATGRDMDYLQARAMKLSVLGRYIEGSYYDRDRVAQALKEHHLDGFLTPEQTKDIVFATTLASVKLALDGYMEAALMAQKLDVPLLVHNAPTSMKMVHEIARVGVKRLIAAHSNYLFTLEECLENTKKLRQYPGIIIDAAVHDPFGAKRLVAVPDNLFAFFKEDVVDIISTDFAAGSFDSMLEAMQHGIEHHVISLPKAIALGTKNVLEAIPGIAPNLGLLQKGYTADVLITSYPEISKVEQIFIGGRRVAKDGKRCA</sequence>
<evidence type="ECO:0000313" key="2">
    <source>
        <dbReference type="Proteomes" id="UP000323521"/>
    </source>
</evidence>
<dbReference type="Proteomes" id="UP000323521">
    <property type="component" value="Chromosome"/>
</dbReference>
<accession>A0A3G1KS72</accession>
<reference evidence="1 2" key="1">
    <citation type="submission" date="2016-10" db="EMBL/GenBank/DDBJ databases">
        <title>Complete Genome Sequence of Peptococcaceae strain DCMF.</title>
        <authorList>
            <person name="Edwards R.J."/>
            <person name="Holland S.I."/>
            <person name="Deshpande N.P."/>
            <person name="Wong Y.K."/>
            <person name="Ertan H."/>
            <person name="Manefield M."/>
            <person name="Russell T.L."/>
            <person name="Lee M.J."/>
        </authorList>
    </citation>
    <scope>NUCLEOTIDE SEQUENCE [LARGE SCALE GENOMIC DNA]</scope>
    <source>
        <strain evidence="1 2">DCMF</strain>
    </source>
</reference>
<evidence type="ECO:0008006" key="3">
    <source>
        <dbReference type="Google" id="ProtNLM"/>
    </source>
</evidence>
<keyword evidence="2" id="KW-1185">Reference proteome</keyword>
<proteinExistence type="predicted"/>
<dbReference type="AlphaFoldDB" id="A0A3G1KS72"/>
<dbReference type="InterPro" id="IPR051781">
    <property type="entry name" value="Metallo-dep_Hydrolase"/>
</dbReference>
<dbReference type="RefSeq" id="WP_148134234.1">
    <property type="nucleotide sequence ID" value="NZ_CP017634.1"/>
</dbReference>
<dbReference type="Gene3D" id="2.30.40.10">
    <property type="entry name" value="Urease, subunit C, domain 1"/>
    <property type="match status" value="1"/>
</dbReference>
<organism evidence="1 2">
    <name type="scientific">Formimonas warabiya</name>
    <dbReference type="NCBI Taxonomy" id="1761012"/>
    <lineage>
        <taxon>Bacteria</taxon>
        <taxon>Bacillati</taxon>
        <taxon>Bacillota</taxon>
        <taxon>Clostridia</taxon>
        <taxon>Eubacteriales</taxon>
        <taxon>Peptococcaceae</taxon>
        <taxon>Candidatus Formimonas</taxon>
    </lineage>
</organism>
<dbReference type="SUPFAM" id="SSF51556">
    <property type="entry name" value="Metallo-dependent hydrolases"/>
    <property type="match status" value="1"/>
</dbReference>
<dbReference type="PANTHER" id="PTHR43135">
    <property type="entry name" value="ALPHA-D-RIBOSE 1-METHYLPHOSPHONATE 5-TRIPHOSPHATE DIPHOSPHATASE"/>
    <property type="match status" value="1"/>
</dbReference>
<gene>
    <name evidence="1" type="ORF">DCMF_09595</name>
</gene>
<dbReference type="PANTHER" id="PTHR43135:SF3">
    <property type="entry name" value="ALPHA-D-RIBOSE 1-METHYLPHOSPHONATE 5-TRIPHOSPHATE DIPHOSPHATASE"/>
    <property type="match status" value="1"/>
</dbReference>
<name>A0A3G1KS72_FORW1</name>
<dbReference type="InterPro" id="IPR032466">
    <property type="entry name" value="Metal_Hydrolase"/>
</dbReference>
<dbReference type="OrthoDB" id="9765462at2"/>
<dbReference type="InterPro" id="IPR011059">
    <property type="entry name" value="Metal-dep_hydrolase_composite"/>
</dbReference>
<dbReference type="EMBL" id="CP017634">
    <property type="protein sequence ID" value="ATW24995.1"/>
    <property type="molecule type" value="Genomic_DNA"/>
</dbReference>
<dbReference type="SUPFAM" id="SSF51338">
    <property type="entry name" value="Composite domain of metallo-dependent hydrolases"/>
    <property type="match status" value="1"/>
</dbReference>